<feature type="transmembrane region" description="Helical" evidence="7">
    <location>
        <begin position="124"/>
        <end position="148"/>
    </location>
</feature>
<evidence type="ECO:0000259" key="8">
    <source>
        <dbReference type="Pfam" id="PF02554"/>
    </source>
</evidence>
<dbReference type="STRING" id="1630.SAMN05216514_1353"/>
<dbReference type="eggNOG" id="COG1966">
    <property type="taxonomic scope" value="Bacteria"/>
</dbReference>
<feature type="transmembrane region" description="Helical" evidence="7">
    <location>
        <begin position="444"/>
        <end position="462"/>
    </location>
</feature>
<organism evidence="9 10">
    <name type="scientific">Kandleria vitulina</name>
    <dbReference type="NCBI Taxonomy" id="1630"/>
    <lineage>
        <taxon>Bacteria</taxon>
        <taxon>Bacillati</taxon>
        <taxon>Bacillota</taxon>
        <taxon>Erysipelotrichia</taxon>
        <taxon>Erysipelotrichales</taxon>
        <taxon>Coprobacillaceae</taxon>
        <taxon>Kandleria</taxon>
    </lineage>
</organism>
<feature type="transmembrane region" description="Helical" evidence="7">
    <location>
        <begin position="306"/>
        <end position="331"/>
    </location>
</feature>
<feature type="transmembrane region" description="Helical" evidence="7">
    <location>
        <begin position="359"/>
        <end position="377"/>
    </location>
</feature>
<dbReference type="InterPro" id="IPR003706">
    <property type="entry name" value="CstA_N"/>
</dbReference>
<feature type="transmembrane region" description="Helical" evidence="7">
    <location>
        <begin position="383"/>
        <end position="404"/>
    </location>
</feature>
<feature type="domain" description="CstA N-terminal" evidence="8">
    <location>
        <begin position="157"/>
        <end position="277"/>
    </location>
</feature>
<feature type="transmembrane region" description="Helical" evidence="7">
    <location>
        <begin position="411"/>
        <end position="432"/>
    </location>
</feature>
<dbReference type="EMBL" id="FNNF01000003">
    <property type="protein sequence ID" value="SDW08641.1"/>
    <property type="molecule type" value="Genomic_DNA"/>
</dbReference>
<evidence type="ECO:0000256" key="4">
    <source>
        <dbReference type="ARBA" id="ARBA00022692"/>
    </source>
</evidence>
<evidence type="ECO:0000256" key="3">
    <source>
        <dbReference type="ARBA" id="ARBA00022475"/>
    </source>
</evidence>
<dbReference type="InterPro" id="IPR051605">
    <property type="entry name" value="CstA"/>
</dbReference>
<reference evidence="9 10" key="1">
    <citation type="submission" date="2016-10" db="EMBL/GenBank/DDBJ databases">
        <authorList>
            <person name="de Groot N.N."/>
        </authorList>
    </citation>
    <scope>NUCLEOTIDE SEQUENCE [LARGE SCALE GENOMIC DNA]</scope>
    <source>
        <strain evidence="9 10">S3b</strain>
    </source>
</reference>
<dbReference type="Pfam" id="PF02554">
    <property type="entry name" value="CstA"/>
    <property type="match status" value="3"/>
</dbReference>
<feature type="transmembrane region" description="Helical" evidence="7">
    <location>
        <begin position="66"/>
        <end position="90"/>
    </location>
</feature>
<evidence type="ECO:0000313" key="9">
    <source>
        <dbReference type="EMBL" id="SDW08641.1"/>
    </source>
</evidence>
<feature type="domain" description="CstA N-terminal" evidence="8">
    <location>
        <begin position="4"/>
        <end position="143"/>
    </location>
</feature>
<sequence>MISLLLSFVILILGYLVYGRIIERVFDPDDRKTPAIELEDGVDYVPMKPWKAFLVQLLNIAGTGPIFGALMGACFGPVVFLWIIFGAILGGGVHDFMVGMISERHAGESIAELSGKYLGEQAKWIMRIFSIVLLILCGTVFVTSPAALLAALTPNVLSQSFWIVVILIYYVLATLLPIDKIIGRFYPIFGAVLIIMAVGIMYGIISGGYSIPEINFTDMHPTHLPVWPYMFITVACGAISGFHATQSPMVAKCITSERQGRTIFYGAMLTESVIALIWAAGGLAFYKNTPALFNALTNLGQSSVVHQISTGMLGGVGGILAIIGVVACPITSGDTAFRSARLILSEITHLNQKSMKNRLVITIPLLAIGALLTQLNFDVLWRYFSWSNQTLAMISLWVSTAYLLKKKDNKFLSLFTALPATFMSAVSLTYILMAKEGFQLAQSIAYPIGVCFAACCFVFYLIQLKHSREN</sequence>
<comment type="subcellular location">
    <subcellularLocation>
        <location evidence="1">Cell membrane</location>
        <topology evidence="1">Multi-pass membrane protein</topology>
    </subcellularLocation>
</comment>
<dbReference type="PANTHER" id="PTHR30252:SF4">
    <property type="entry name" value="CARBON STARVATION"/>
    <property type="match status" value="1"/>
</dbReference>
<dbReference type="GO" id="GO:0005886">
    <property type="term" value="C:plasma membrane"/>
    <property type="evidence" value="ECO:0007669"/>
    <property type="project" value="UniProtKB-SubCell"/>
</dbReference>
<dbReference type="GO" id="GO:0009267">
    <property type="term" value="P:cellular response to starvation"/>
    <property type="evidence" value="ECO:0007669"/>
    <property type="project" value="InterPro"/>
</dbReference>
<feature type="transmembrane region" description="Helical" evidence="7">
    <location>
        <begin position="263"/>
        <end position="286"/>
    </location>
</feature>
<keyword evidence="3" id="KW-1003">Cell membrane</keyword>
<feature type="transmembrane region" description="Helical" evidence="7">
    <location>
        <begin position="225"/>
        <end position="242"/>
    </location>
</feature>
<keyword evidence="5 7" id="KW-1133">Transmembrane helix</keyword>
<accession>A0A1H2QND6</accession>
<comment type="similarity">
    <text evidence="2">Belongs to the peptide transporter carbon starvation (CstA) (TC 2.A.114) family.</text>
</comment>
<proteinExistence type="inferred from homology"/>
<dbReference type="PANTHER" id="PTHR30252">
    <property type="entry name" value="INNER MEMBRANE PEPTIDE TRANSPORTER"/>
    <property type="match status" value="1"/>
</dbReference>
<dbReference type="Proteomes" id="UP000182429">
    <property type="component" value="Unassembled WGS sequence"/>
</dbReference>
<dbReference type="OrthoDB" id="9761224at2"/>
<keyword evidence="6 7" id="KW-0472">Membrane</keyword>
<evidence type="ECO:0000256" key="2">
    <source>
        <dbReference type="ARBA" id="ARBA00007755"/>
    </source>
</evidence>
<evidence type="ECO:0000256" key="6">
    <source>
        <dbReference type="ARBA" id="ARBA00023136"/>
    </source>
</evidence>
<evidence type="ECO:0000256" key="5">
    <source>
        <dbReference type="ARBA" id="ARBA00022989"/>
    </source>
</evidence>
<feature type="transmembrane region" description="Helical" evidence="7">
    <location>
        <begin position="185"/>
        <end position="205"/>
    </location>
</feature>
<keyword evidence="4 7" id="KW-0812">Transmembrane</keyword>
<protein>
    <submittedName>
        <fullName evidence="9">Carbon starvation protein CstA</fullName>
    </submittedName>
</protein>
<name>A0A1H2QND6_9FIRM</name>
<dbReference type="RefSeq" id="WP_074685610.1">
    <property type="nucleotide sequence ID" value="NZ_FNNF01000003.1"/>
</dbReference>
<feature type="transmembrane region" description="Helical" evidence="7">
    <location>
        <begin position="160"/>
        <end position="178"/>
    </location>
</feature>
<evidence type="ECO:0000256" key="1">
    <source>
        <dbReference type="ARBA" id="ARBA00004651"/>
    </source>
</evidence>
<evidence type="ECO:0000256" key="7">
    <source>
        <dbReference type="SAM" id="Phobius"/>
    </source>
</evidence>
<feature type="domain" description="CstA N-terminal" evidence="8">
    <location>
        <begin position="300"/>
        <end position="429"/>
    </location>
</feature>
<evidence type="ECO:0000313" key="10">
    <source>
        <dbReference type="Proteomes" id="UP000182429"/>
    </source>
</evidence>
<dbReference type="AlphaFoldDB" id="A0A1H2QND6"/>
<gene>
    <name evidence="9" type="ORF">SAMN04487759_10389</name>
</gene>